<organism evidence="2 3">
    <name type="scientific">Pleuronectes platessa</name>
    <name type="common">European plaice</name>
    <dbReference type="NCBI Taxonomy" id="8262"/>
    <lineage>
        <taxon>Eukaryota</taxon>
        <taxon>Metazoa</taxon>
        <taxon>Chordata</taxon>
        <taxon>Craniata</taxon>
        <taxon>Vertebrata</taxon>
        <taxon>Euteleostomi</taxon>
        <taxon>Actinopterygii</taxon>
        <taxon>Neopterygii</taxon>
        <taxon>Teleostei</taxon>
        <taxon>Neoteleostei</taxon>
        <taxon>Acanthomorphata</taxon>
        <taxon>Carangaria</taxon>
        <taxon>Pleuronectiformes</taxon>
        <taxon>Pleuronectoidei</taxon>
        <taxon>Pleuronectidae</taxon>
        <taxon>Pleuronectes</taxon>
    </lineage>
</organism>
<feature type="region of interest" description="Disordered" evidence="1">
    <location>
        <begin position="94"/>
        <end position="123"/>
    </location>
</feature>
<feature type="compositionally biased region" description="Pro residues" evidence="1">
    <location>
        <begin position="103"/>
        <end position="123"/>
    </location>
</feature>
<dbReference type="EMBL" id="CADEAL010004092">
    <property type="protein sequence ID" value="CAB1451592.1"/>
    <property type="molecule type" value="Genomic_DNA"/>
</dbReference>
<reference evidence="2" key="1">
    <citation type="submission" date="2020-03" db="EMBL/GenBank/DDBJ databases">
        <authorList>
            <person name="Weist P."/>
        </authorList>
    </citation>
    <scope>NUCLEOTIDE SEQUENCE</scope>
</reference>
<evidence type="ECO:0000256" key="1">
    <source>
        <dbReference type="SAM" id="MobiDB-lite"/>
    </source>
</evidence>
<protein>
    <submittedName>
        <fullName evidence="2">Uncharacterized protein</fullName>
    </submittedName>
</protein>
<comment type="caution">
    <text evidence="2">The sequence shown here is derived from an EMBL/GenBank/DDBJ whole genome shotgun (WGS) entry which is preliminary data.</text>
</comment>
<evidence type="ECO:0000313" key="2">
    <source>
        <dbReference type="EMBL" id="CAB1451592.1"/>
    </source>
</evidence>
<accession>A0A9N7Z6H3</accession>
<name>A0A9N7Z6H3_PLEPL</name>
<sequence length="123" mass="13587">MWRFAEEGRATYQTFSSAISSPAIPLKINGVNPNLLASWMRGRCQRMCLTVDWGFDRGLHWPCVSSGDHRTGPGTQRLGSEPIAWRLSAWPIPARHSLDQPHPSSPQPPPPRGLPAPPPAVLF</sequence>
<dbReference type="AlphaFoldDB" id="A0A9N7Z6H3"/>
<dbReference type="Proteomes" id="UP001153269">
    <property type="component" value="Unassembled WGS sequence"/>
</dbReference>
<proteinExistence type="predicted"/>
<gene>
    <name evidence="2" type="ORF">PLEPLA_LOCUS39286</name>
</gene>
<evidence type="ECO:0000313" key="3">
    <source>
        <dbReference type="Proteomes" id="UP001153269"/>
    </source>
</evidence>
<keyword evidence="3" id="KW-1185">Reference proteome</keyword>